<evidence type="ECO:0000313" key="1">
    <source>
        <dbReference type="EMBL" id="KAJ2905611.1"/>
    </source>
</evidence>
<dbReference type="AlphaFoldDB" id="A0AAD5RWD9"/>
<comment type="caution">
    <text evidence="1">The sequence shown here is derived from an EMBL/GenBank/DDBJ whole genome shotgun (WGS) entry which is preliminary data.</text>
</comment>
<sequence>MYYIRLLHGPRFEPPSHDQSSKKVVSLAIMVAICNDLGEQRLSPSEPVKMTVLVTSSAPGLPEIILKHQDNGSFCWGSNMWVRKTEPRFAVSEAKRLFADGRSVSVTVDVVDQFLAIKHARHLVPKQGEPPGKAIIFPVHSQCFWGAPGGTSEDHDVVRKLTLVDTVETPSAKALVFETADDIGDSIPSHVWDSGIAMAAFYADLCLRPPTESSQSGVFPAVKNLLKKCSLSVLELGAGVCSQGMGLASVLSAQAQVPKATIIMTDVDTAQKRAMANIERLKKSGALARRVVLEFEILDWEDGASGLFGHRAGSQAWDLILVSDCTYNYDTIPVLVQTFSALHKANLSHRPGLTSRILLSTKQRHDSETIFFDHIREAGWVTREQGVIPFPVAENAADEDMEVYLFEKQ</sequence>
<dbReference type="EMBL" id="JAKWBI020000028">
    <property type="protein sequence ID" value="KAJ2905611.1"/>
    <property type="molecule type" value="Genomic_DNA"/>
</dbReference>
<dbReference type="InterPro" id="IPR029063">
    <property type="entry name" value="SAM-dependent_MTases_sf"/>
</dbReference>
<name>A0AAD5RWD9_9PEZI</name>
<dbReference type="Proteomes" id="UP001201980">
    <property type="component" value="Unassembled WGS sequence"/>
</dbReference>
<organism evidence="1 2">
    <name type="scientific">Zalerion maritima</name>
    <dbReference type="NCBI Taxonomy" id="339359"/>
    <lineage>
        <taxon>Eukaryota</taxon>
        <taxon>Fungi</taxon>
        <taxon>Dikarya</taxon>
        <taxon>Ascomycota</taxon>
        <taxon>Pezizomycotina</taxon>
        <taxon>Sordariomycetes</taxon>
        <taxon>Lulworthiomycetidae</taxon>
        <taxon>Lulworthiales</taxon>
        <taxon>Lulworthiaceae</taxon>
        <taxon>Zalerion</taxon>
    </lineage>
</organism>
<dbReference type="PANTHER" id="PTHR14614:SF132">
    <property type="entry name" value="PROTEIN-LYSINE METHYLTRANSFERASE C42C1.13"/>
    <property type="match status" value="1"/>
</dbReference>
<accession>A0AAD5RWD9</accession>
<reference evidence="1" key="1">
    <citation type="submission" date="2022-07" db="EMBL/GenBank/DDBJ databases">
        <title>Draft genome sequence of Zalerion maritima ATCC 34329, a (micro)plastics degrading marine fungus.</title>
        <authorList>
            <person name="Paco A."/>
            <person name="Goncalves M.F.M."/>
            <person name="Rocha-Santos T.A.P."/>
            <person name="Alves A."/>
        </authorList>
    </citation>
    <scope>NUCLEOTIDE SEQUENCE</scope>
    <source>
        <strain evidence="1">ATCC 34329</strain>
    </source>
</reference>
<dbReference type="GO" id="GO:0005829">
    <property type="term" value="C:cytosol"/>
    <property type="evidence" value="ECO:0007669"/>
    <property type="project" value="TreeGrafter"/>
</dbReference>
<evidence type="ECO:0000313" key="2">
    <source>
        <dbReference type="Proteomes" id="UP001201980"/>
    </source>
</evidence>
<gene>
    <name evidence="1" type="ORF">MKZ38_004905</name>
</gene>
<keyword evidence="2" id="KW-1185">Reference proteome</keyword>
<dbReference type="Gene3D" id="3.40.50.150">
    <property type="entry name" value="Vaccinia Virus protein VP39"/>
    <property type="match status" value="1"/>
</dbReference>
<dbReference type="GO" id="GO:0008757">
    <property type="term" value="F:S-adenosylmethionine-dependent methyltransferase activity"/>
    <property type="evidence" value="ECO:0007669"/>
    <property type="project" value="UniProtKB-ARBA"/>
</dbReference>
<dbReference type="Pfam" id="PF10294">
    <property type="entry name" value="Methyltransf_16"/>
    <property type="match status" value="1"/>
</dbReference>
<dbReference type="PANTHER" id="PTHR14614">
    <property type="entry name" value="HEPATOCELLULAR CARCINOMA-ASSOCIATED ANTIGEN"/>
    <property type="match status" value="1"/>
</dbReference>
<dbReference type="InterPro" id="IPR019410">
    <property type="entry name" value="Methyltransf_16"/>
</dbReference>
<proteinExistence type="predicted"/>
<protein>
    <submittedName>
        <fullName evidence="1">UPF0665 family protein</fullName>
    </submittedName>
</protein>